<evidence type="ECO:0000256" key="1">
    <source>
        <dbReference type="ARBA" id="ARBA00022723"/>
    </source>
</evidence>
<evidence type="ECO:0000313" key="3">
    <source>
        <dbReference type="EMBL" id="KWW12665.1"/>
    </source>
</evidence>
<dbReference type="InterPro" id="IPR051785">
    <property type="entry name" value="MMCE/EMCE_epimerase"/>
</dbReference>
<name>A0A125QR73_9BACI</name>
<dbReference type="PANTHER" id="PTHR43048:SF3">
    <property type="entry name" value="METHYLMALONYL-COA EPIMERASE, MITOCHONDRIAL"/>
    <property type="match status" value="1"/>
</dbReference>
<dbReference type="GO" id="GO:0004493">
    <property type="term" value="F:methylmalonyl-CoA epimerase activity"/>
    <property type="evidence" value="ECO:0007669"/>
    <property type="project" value="TreeGrafter"/>
</dbReference>
<dbReference type="InterPro" id="IPR037523">
    <property type="entry name" value="VOC_core"/>
</dbReference>
<dbReference type="Pfam" id="PF00903">
    <property type="entry name" value="Glyoxalase"/>
    <property type="match status" value="1"/>
</dbReference>
<organism evidence="3 4">
    <name type="scientific">Peribacillus simplex</name>
    <dbReference type="NCBI Taxonomy" id="1478"/>
    <lineage>
        <taxon>Bacteria</taxon>
        <taxon>Bacillati</taxon>
        <taxon>Bacillota</taxon>
        <taxon>Bacilli</taxon>
        <taxon>Bacillales</taxon>
        <taxon>Bacillaceae</taxon>
        <taxon>Peribacillus</taxon>
    </lineage>
</organism>
<protein>
    <recommendedName>
        <fullName evidence="2">VOC domain-containing protein</fullName>
    </recommendedName>
</protein>
<feature type="domain" description="VOC" evidence="2">
    <location>
        <begin position="18"/>
        <end position="141"/>
    </location>
</feature>
<comment type="caution">
    <text evidence="3">The sequence shown here is derived from an EMBL/GenBank/DDBJ whole genome shotgun (WGS) entry which is preliminary data.</text>
</comment>
<dbReference type="InterPro" id="IPR004360">
    <property type="entry name" value="Glyas_Fos-R_dOase_dom"/>
</dbReference>
<dbReference type="GO" id="GO:0046872">
    <property type="term" value="F:metal ion binding"/>
    <property type="evidence" value="ECO:0007669"/>
    <property type="project" value="UniProtKB-KW"/>
</dbReference>
<dbReference type="GO" id="GO:0046491">
    <property type="term" value="P:L-methylmalonyl-CoA metabolic process"/>
    <property type="evidence" value="ECO:0007669"/>
    <property type="project" value="TreeGrafter"/>
</dbReference>
<accession>A0A125QR73</accession>
<dbReference type="PROSITE" id="PS51819">
    <property type="entry name" value="VOC"/>
    <property type="match status" value="1"/>
</dbReference>
<keyword evidence="4" id="KW-1185">Reference proteome</keyword>
<dbReference type="PANTHER" id="PTHR43048">
    <property type="entry name" value="METHYLMALONYL-COA EPIMERASE"/>
    <property type="match status" value="1"/>
</dbReference>
<dbReference type="EMBL" id="LNNH01000046">
    <property type="protein sequence ID" value="KWW12665.1"/>
    <property type="molecule type" value="Genomic_DNA"/>
</dbReference>
<proteinExistence type="predicted"/>
<dbReference type="CDD" id="cd06587">
    <property type="entry name" value="VOC"/>
    <property type="match status" value="1"/>
</dbReference>
<evidence type="ECO:0000259" key="2">
    <source>
        <dbReference type="PROSITE" id="PS51819"/>
    </source>
</evidence>
<keyword evidence="1" id="KW-0479">Metal-binding</keyword>
<sequence length="141" mass="16525">MLYIELLIKEAVSLPAKRIDHIGVVVRDLEKSITFYQDVLDLKLKARTPHTNGVIQLAFLGYEESEETEIELIQGYSDTLPSEATIHHFAITVDDIEKEYARIKKLNDIELIDEEIVTLPNGYRYFYIYGPEKEWIEFFQR</sequence>
<dbReference type="SUPFAM" id="SSF54593">
    <property type="entry name" value="Glyoxalase/Bleomycin resistance protein/Dihydroxybiphenyl dioxygenase"/>
    <property type="match status" value="1"/>
</dbReference>
<evidence type="ECO:0000313" key="4">
    <source>
        <dbReference type="Proteomes" id="UP000064189"/>
    </source>
</evidence>
<dbReference type="Proteomes" id="UP000064189">
    <property type="component" value="Unassembled WGS sequence"/>
</dbReference>
<dbReference type="InterPro" id="IPR029068">
    <property type="entry name" value="Glyas_Bleomycin-R_OHBP_Dase"/>
</dbReference>
<dbReference type="Gene3D" id="3.10.180.10">
    <property type="entry name" value="2,3-Dihydroxybiphenyl 1,2-Dioxygenase, domain 1"/>
    <property type="match status" value="1"/>
</dbReference>
<gene>
    <name evidence="3" type="ORF">AS888_09595</name>
</gene>
<reference evidence="3 4" key="1">
    <citation type="submission" date="2015-11" db="EMBL/GenBank/DDBJ databases">
        <title>Genome Sequence of Bacillus simplex strain VanAntwerpen2.</title>
        <authorList>
            <person name="Couger M.B."/>
        </authorList>
    </citation>
    <scope>NUCLEOTIDE SEQUENCE [LARGE SCALE GENOMIC DNA]</scope>
    <source>
        <strain evidence="3 4">VanAntwerpen02</strain>
    </source>
</reference>
<dbReference type="AlphaFoldDB" id="A0A125QR73"/>
<dbReference type="RefSeq" id="WP_061143985.1">
    <property type="nucleotide sequence ID" value="NZ_LNNH01000046.1"/>
</dbReference>